<protein>
    <recommendedName>
        <fullName evidence="4">Serine-threonine/tyrosine-protein kinase catalytic domain-containing protein</fullName>
    </recommendedName>
</protein>
<organism evidence="2 3">
    <name type="scientific">Monoraphidium neglectum</name>
    <dbReference type="NCBI Taxonomy" id="145388"/>
    <lineage>
        <taxon>Eukaryota</taxon>
        <taxon>Viridiplantae</taxon>
        <taxon>Chlorophyta</taxon>
        <taxon>core chlorophytes</taxon>
        <taxon>Chlorophyceae</taxon>
        <taxon>CS clade</taxon>
        <taxon>Sphaeropleales</taxon>
        <taxon>Selenastraceae</taxon>
        <taxon>Monoraphidium</taxon>
    </lineage>
</organism>
<feature type="region of interest" description="Disordered" evidence="1">
    <location>
        <begin position="1"/>
        <end position="26"/>
    </location>
</feature>
<keyword evidence="3" id="KW-1185">Reference proteome</keyword>
<dbReference type="AlphaFoldDB" id="A0A0D2LND0"/>
<proteinExistence type="predicted"/>
<reference evidence="2 3" key="1">
    <citation type="journal article" date="2013" name="BMC Genomics">
        <title>Reconstruction of the lipid metabolism for the microalga Monoraphidium neglectum from its genome sequence reveals characteristics suitable for biofuel production.</title>
        <authorList>
            <person name="Bogen C."/>
            <person name="Al-Dilaimi A."/>
            <person name="Albersmeier A."/>
            <person name="Wichmann J."/>
            <person name="Grundmann M."/>
            <person name="Rupp O."/>
            <person name="Lauersen K.J."/>
            <person name="Blifernez-Klassen O."/>
            <person name="Kalinowski J."/>
            <person name="Goesmann A."/>
            <person name="Mussgnug J.H."/>
            <person name="Kruse O."/>
        </authorList>
    </citation>
    <scope>NUCLEOTIDE SEQUENCE [LARGE SCALE GENOMIC DNA]</scope>
    <source>
        <strain evidence="2 3">SAG 48.87</strain>
    </source>
</reference>
<dbReference type="Gene3D" id="1.10.510.10">
    <property type="entry name" value="Transferase(Phosphotransferase) domain 1"/>
    <property type="match status" value="1"/>
</dbReference>
<dbReference type="KEGG" id="mng:MNEG_0164"/>
<dbReference type="Proteomes" id="UP000054498">
    <property type="component" value="Unassembled WGS sequence"/>
</dbReference>
<evidence type="ECO:0000313" key="2">
    <source>
        <dbReference type="EMBL" id="KIZ07774.1"/>
    </source>
</evidence>
<gene>
    <name evidence="2" type="ORF">MNEG_0164</name>
</gene>
<dbReference type="EMBL" id="KK100232">
    <property type="protein sequence ID" value="KIZ07774.1"/>
    <property type="molecule type" value="Genomic_DNA"/>
</dbReference>
<evidence type="ECO:0000313" key="3">
    <source>
        <dbReference type="Proteomes" id="UP000054498"/>
    </source>
</evidence>
<accession>A0A0D2LND0</accession>
<evidence type="ECO:0000256" key="1">
    <source>
        <dbReference type="SAM" id="MobiDB-lite"/>
    </source>
</evidence>
<name>A0A0D2LND0_9CHLO</name>
<sequence>MSVAKEPVRPPLPGAPDWEGEHPAQPAAGWSELLQDCWSESPLARPSFSAIVARLEEMARSIKIAKRRTAGA</sequence>
<dbReference type="GeneID" id="25726282"/>
<dbReference type="STRING" id="145388.A0A0D2LND0"/>
<evidence type="ECO:0008006" key="4">
    <source>
        <dbReference type="Google" id="ProtNLM"/>
    </source>
</evidence>
<dbReference type="RefSeq" id="XP_013906793.1">
    <property type="nucleotide sequence ID" value="XM_014051339.1"/>
</dbReference>
<dbReference type="OrthoDB" id="5966500at2759"/>